<proteinExistence type="predicted"/>
<evidence type="ECO:0008006" key="3">
    <source>
        <dbReference type="Google" id="ProtNLM"/>
    </source>
</evidence>
<gene>
    <name evidence="1" type="ORF">COY31_01030</name>
</gene>
<dbReference type="InterPro" id="IPR015943">
    <property type="entry name" value="WD40/YVTN_repeat-like_dom_sf"/>
</dbReference>
<dbReference type="Gene3D" id="2.130.10.10">
    <property type="entry name" value="YVTN repeat-like/Quinoprotein amine dehydrogenase"/>
    <property type="match status" value="2"/>
</dbReference>
<dbReference type="SUPFAM" id="SSF110296">
    <property type="entry name" value="Oligoxyloglucan reducing end-specific cellobiohydrolase"/>
    <property type="match status" value="1"/>
</dbReference>
<dbReference type="InterPro" id="IPR052025">
    <property type="entry name" value="Xyloglucanase_GH74"/>
</dbReference>
<comment type="caution">
    <text evidence="1">The sequence shown here is derived from an EMBL/GenBank/DDBJ whole genome shotgun (WGS) entry which is preliminary data.</text>
</comment>
<reference evidence="2" key="1">
    <citation type="submission" date="2017-09" db="EMBL/GenBank/DDBJ databases">
        <title>Depth-based differentiation of microbial function through sediment-hosted aquifers and enrichment of novel symbionts in the deep terrestrial subsurface.</title>
        <authorList>
            <person name="Probst A.J."/>
            <person name="Ladd B."/>
            <person name="Jarett J.K."/>
            <person name="Geller-Mcgrath D.E."/>
            <person name="Sieber C.M.K."/>
            <person name="Emerson J.B."/>
            <person name="Anantharaman K."/>
            <person name="Thomas B.C."/>
            <person name="Malmstrom R."/>
            <person name="Stieglmeier M."/>
            <person name="Klingl A."/>
            <person name="Woyke T."/>
            <person name="Ryan C.M."/>
            <person name="Banfield J.F."/>
        </authorList>
    </citation>
    <scope>NUCLEOTIDE SEQUENCE [LARGE SCALE GENOMIC DNA]</scope>
</reference>
<dbReference type="InterPro" id="IPR036278">
    <property type="entry name" value="Sialidase_sf"/>
</dbReference>
<dbReference type="Proteomes" id="UP000230553">
    <property type="component" value="Unassembled WGS sequence"/>
</dbReference>
<dbReference type="GO" id="GO:0010411">
    <property type="term" value="P:xyloglucan metabolic process"/>
    <property type="evidence" value="ECO:0007669"/>
    <property type="project" value="TreeGrafter"/>
</dbReference>
<dbReference type="EMBL" id="PFNM01000019">
    <property type="protein sequence ID" value="PIZ45131.1"/>
    <property type="molecule type" value="Genomic_DNA"/>
</dbReference>
<sequence>MDGKGAGFIAVLIVWSGLFYLFSASPVAPSVSAGSGSFSAAAFSAFKGVFDGGRGSSSEPFGFIDEKGNFQKSQIHFNNPVNISQIEISPTDSSLFFAVSDSGLFASKDAGLNWYSFSDIEHKINSNIAVYKILFNPENKKESFISVFSSGKGIVYKSENNFLSVEKLIEFGNEGAYDFDIKNNNLYLGLSNGKLLIYSLDKNESRILTSFSSPITGLRIPQGENLIYLTLKSGGLYASYDGGWSFNRLKYLDNYKGANKINGFFVSPYDTFSIYAATDYGLVHSFDAGATWKVFKSLPSEIASVSAVALNSKDEIFAASKGKIYKSRDNGQNWQIIETNIGAQISVMVFSGERVIIGAGN</sequence>
<dbReference type="AlphaFoldDB" id="A0A2M7TGE2"/>
<dbReference type="PANTHER" id="PTHR43739">
    <property type="entry name" value="XYLOGLUCANASE (EUROFUNG)"/>
    <property type="match status" value="1"/>
</dbReference>
<evidence type="ECO:0000313" key="2">
    <source>
        <dbReference type="Proteomes" id="UP000230553"/>
    </source>
</evidence>
<protein>
    <recommendedName>
        <fullName evidence="3">Photosynthesis system II assembly factor Ycf48/Hcf136-like domain-containing protein</fullName>
    </recommendedName>
</protein>
<organism evidence="1 2">
    <name type="scientific">Candidatus Wolfebacteria bacterium CG_4_10_14_0_2_um_filter_39_18</name>
    <dbReference type="NCBI Taxonomy" id="1975061"/>
    <lineage>
        <taxon>Bacteria</taxon>
        <taxon>Candidatus Wolfeibacteriota</taxon>
    </lineage>
</organism>
<dbReference type="PANTHER" id="PTHR43739:SF5">
    <property type="entry name" value="EXO-ALPHA-SIALIDASE"/>
    <property type="match status" value="1"/>
</dbReference>
<accession>A0A2M7TGE2</accession>
<dbReference type="SUPFAM" id="SSF50939">
    <property type="entry name" value="Sialidases"/>
    <property type="match status" value="1"/>
</dbReference>
<name>A0A2M7TGE2_9BACT</name>
<evidence type="ECO:0000313" key="1">
    <source>
        <dbReference type="EMBL" id="PIZ45131.1"/>
    </source>
</evidence>